<evidence type="ECO:0000256" key="1">
    <source>
        <dbReference type="ARBA" id="ARBA00004571"/>
    </source>
</evidence>
<evidence type="ECO:0000256" key="4">
    <source>
        <dbReference type="ARBA" id="ARBA00022496"/>
    </source>
</evidence>
<dbReference type="InterPro" id="IPR039426">
    <property type="entry name" value="TonB-dep_rcpt-like"/>
</dbReference>
<dbReference type="SUPFAM" id="SSF49464">
    <property type="entry name" value="Carboxypeptidase regulatory domain-like"/>
    <property type="match status" value="1"/>
</dbReference>
<dbReference type="InterPro" id="IPR023997">
    <property type="entry name" value="TonB-dep_OMP_SusC/RagA_CS"/>
</dbReference>
<keyword evidence="11 12" id="KW-0998">Cell outer membrane</keyword>
<dbReference type="GO" id="GO:0009279">
    <property type="term" value="C:cell outer membrane"/>
    <property type="evidence" value="ECO:0007669"/>
    <property type="project" value="UniProtKB-SubCell"/>
</dbReference>
<proteinExistence type="inferred from homology"/>
<dbReference type="Gene3D" id="2.170.130.10">
    <property type="entry name" value="TonB-dependent receptor, plug domain"/>
    <property type="match status" value="1"/>
</dbReference>
<feature type="domain" description="TonB-dependent receptor-like beta-barrel" evidence="14">
    <location>
        <begin position="550"/>
        <end position="910"/>
    </location>
</feature>
<dbReference type="PANTHER" id="PTHR32552:SF68">
    <property type="entry name" value="FERRICHROME OUTER MEMBRANE TRANSPORTER_PHAGE RECEPTOR"/>
    <property type="match status" value="1"/>
</dbReference>
<dbReference type="NCBIfam" id="TIGR04057">
    <property type="entry name" value="SusC_RagA_signa"/>
    <property type="match status" value="1"/>
</dbReference>
<evidence type="ECO:0000256" key="11">
    <source>
        <dbReference type="ARBA" id="ARBA00023237"/>
    </source>
</evidence>
<dbReference type="Gene3D" id="2.40.170.20">
    <property type="entry name" value="TonB-dependent receptor, beta-barrel domain"/>
    <property type="match status" value="1"/>
</dbReference>
<evidence type="ECO:0000256" key="5">
    <source>
        <dbReference type="ARBA" id="ARBA00022692"/>
    </source>
</evidence>
<protein>
    <submittedName>
        <fullName evidence="16">TonB-linked outer membrane protein, SusC/RagA family</fullName>
    </submittedName>
</protein>
<evidence type="ECO:0000256" key="13">
    <source>
        <dbReference type="RuleBase" id="RU003357"/>
    </source>
</evidence>
<keyword evidence="6" id="KW-0732">Signal</keyword>
<dbReference type="PANTHER" id="PTHR32552">
    <property type="entry name" value="FERRICHROME IRON RECEPTOR-RELATED"/>
    <property type="match status" value="1"/>
</dbReference>
<evidence type="ECO:0000256" key="2">
    <source>
        <dbReference type="ARBA" id="ARBA00022448"/>
    </source>
</evidence>
<dbReference type="STRING" id="1334022.SAMN04487907_10424"/>
<dbReference type="NCBIfam" id="TIGR04056">
    <property type="entry name" value="OMP_RagA_SusC"/>
    <property type="match status" value="1"/>
</dbReference>
<evidence type="ECO:0000256" key="6">
    <source>
        <dbReference type="ARBA" id="ARBA00022729"/>
    </source>
</evidence>
<dbReference type="AlphaFoldDB" id="A0A1I1IQ93"/>
<comment type="similarity">
    <text evidence="12 13">Belongs to the TonB-dependent receptor family.</text>
</comment>
<keyword evidence="10 12" id="KW-0472">Membrane</keyword>
<reference evidence="17" key="1">
    <citation type="submission" date="2016-10" db="EMBL/GenBank/DDBJ databases">
        <authorList>
            <person name="Varghese N."/>
            <person name="Submissions S."/>
        </authorList>
    </citation>
    <scope>NUCLEOTIDE SEQUENCE [LARGE SCALE GENOMIC DNA]</scope>
    <source>
        <strain evidence="17">DSM 24499</strain>
    </source>
</reference>
<feature type="domain" description="TonB-dependent receptor plug" evidence="15">
    <location>
        <begin position="229"/>
        <end position="355"/>
    </location>
</feature>
<evidence type="ECO:0000256" key="10">
    <source>
        <dbReference type="ARBA" id="ARBA00023136"/>
    </source>
</evidence>
<sequence length="1149" mass="127532">MKKLLKHERYFQLLTSNLKMKLSLLFLFTSLFTMQAGISYSQGDKISIKVENQQLEKVLSFIEKTSDYNFVYKVNEIDLLRPVSLNVTKEKIENVLQIIFKDDSIYYQIFDNQIILKKKSSVKKIPRRNTKTEKLQQMVNGTIKDDQGMPLPGINVMEKGTSNGSSTDFDGNYEIEVGEDAILTFSGIGFKKQEIPVNGQSTINVTLQNDTEQLDNVVVTALGIKKEERALTYAVTEVDGDGFTQAKEVNLADALSGKIAGVSVSNLTTGAGGSSRVTIRGNTSLSGDNQPLYVINGMPMDNTTLGGSASTSAGGFNIDHGDGTGGINPDDIETISVLKGATAAALYGSRASNGAIIITTKKGAFNSGIGIEFNSSFTIDAPMDFTDWQYEYGQGNAGQRPLNQSDAVTWGRRNWGERIDGETFVAFDGIERPYVAQQNNIDNFYKNGTTFINTVALSGGSEKTSYRFSISDTDNKGVVPNNSFNRRIFSLNLNSTVGEKLDIEGLVQFNRSKSYNRSSAGDATGNPNWVNMLANTVNVDWLDPGYDENGYEVEWNETPYASNPYFVANRFQNQGLRDRYLGQVSLNYRLLDNLSIRGSVSKDYTSFDFTAILPTGTLYTNNAAGEYHGFDLTVSETNSMLNINYNEDITEDINLGLMAGGNIRKYQNQQTNYDGRQFIIPFFYSFTNLQTSTTIPSNQRLTTNSIFGSLDLSYKNFLYLNATAREDWFSTLTAANGADSDNSIFYPSVGAGFVFSEVINKPEWFSYGKIRSSWAQVGGGLPDPYTLNESYTMIPSSGEPLQQVTQVGGQRLLANANLRPYTSTTFEIGLEARLFNNRLGFDVAVYEKTTTDDIVNAQIPVTTGYEYTYFNVGEVQNQGIELAINGTPIENDNFSWDVNYNMAYNKNEVKQLAEGLNTISVANSVGNWAEIHHEVGEPFGVIKGYSMLRDDDGNIVYDSNSGFPMRSELKKIGNSVAPLSMGLSNRFKYKNFALDVLLDGRFGNDIFSVLNVYATRFGLSKRTLEGRENGLVLEGVDENGAPYSNTIPSTDIRSYYQNLRNYSDQFIYDGSFVKLRQVVLSYNIPVEKISLFKLQSASLSFIARNLLILYSETDNFDPESAFTNSNAQGFESFALPRTRSYGLNLKFKF</sequence>
<keyword evidence="3 12" id="KW-1134">Transmembrane beta strand</keyword>
<accession>A0A1I1IQ93</accession>
<keyword evidence="8" id="KW-0406">Ion transport</keyword>
<keyword evidence="4" id="KW-0410">Iron transport</keyword>
<keyword evidence="5 12" id="KW-0812">Transmembrane</keyword>
<dbReference type="InterPro" id="IPR023996">
    <property type="entry name" value="TonB-dep_OMP_SusC/RagA"/>
</dbReference>
<dbReference type="SUPFAM" id="SSF56935">
    <property type="entry name" value="Porins"/>
    <property type="match status" value="1"/>
</dbReference>
<keyword evidence="2 12" id="KW-0813">Transport</keyword>
<dbReference type="PROSITE" id="PS52016">
    <property type="entry name" value="TONB_DEPENDENT_REC_3"/>
    <property type="match status" value="1"/>
</dbReference>
<evidence type="ECO:0000256" key="8">
    <source>
        <dbReference type="ARBA" id="ARBA00023065"/>
    </source>
</evidence>
<dbReference type="InterPro" id="IPR000531">
    <property type="entry name" value="Beta-barrel_TonB"/>
</dbReference>
<evidence type="ECO:0000256" key="7">
    <source>
        <dbReference type="ARBA" id="ARBA00023004"/>
    </source>
</evidence>
<dbReference type="InterPro" id="IPR008969">
    <property type="entry name" value="CarboxyPept-like_regulatory"/>
</dbReference>
<dbReference type="OrthoDB" id="9768177at2"/>
<keyword evidence="17" id="KW-1185">Reference proteome</keyword>
<dbReference type="Pfam" id="PF07715">
    <property type="entry name" value="Plug"/>
    <property type="match status" value="1"/>
</dbReference>
<evidence type="ECO:0000256" key="9">
    <source>
        <dbReference type="ARBA" id="ARBA00023077"/>
    </source>
</evidence>
<evidence type="ECO:0000259" key="15">
    <source>
        <dbReference type="Pfam" id="PF07715"/>
    </source>
</evidence>
<dbReference type="Proteomes" id="UP000199438">
    <property type="component" value="Unassembled WGS sequence"/>
</dbReference>
<organism evidence="16 17">
    <name type="scientific">Zunongwangia mangrovi</name>
    <dbReference type="NCBI Taxonomy" id="1334022"/>
    <lineage>
        <taxon>Bacteria</taxon>
        <taxon>Pseudomonadati</taxon>
        <taxon>Bacteroidota</taxon>
        <taxon>Flavobacteriia</taxon>
        <taxon>Flavobacteriales</taxon>
        <taxon>Flavobacteriaceae</taxon>
        <taxon>Zunongwangia</taxon>
    </lineage>
</organism>
<keyword evidence="7" id="KW-0408">Iron</keyword>
<dbReference type="InterPro" id="IPR037066">
    <property type="entry name" value="Plug_dom_sf"/>
</dbReference>
<evidence type="ECO:0000256" key="3">
    <source>
        <dbReference type="ARBA" id="ARBA00022452"/>
    </source>
</evidence>
<dbReference type="InterPro" id="IPR036942">
    <property type="entry name" value="Beta-barrel_TonB_sf"/>
</dbReference>
<gene>
    <name evidence="16" type="ORF">SAMN04487907_10424</name>
</gene>
<evidence type="ECO:0000259" key="14">
    <source>
        <dbReference type="Pfam" id="PF00593"/>
    </source>
</evidence>
<evidence type="ECO:0000313" key="17">
    <source>
        <dbReference type="Proteomes" id="UP000199438"/>
    </source>
</evidence>
<evidence type="ECO:0000256" key="12">
    <source>
        <dbReference type="PROSITE-ProRule" id="PRU01360"/>
    </source>
</evidence>
<dbReference type="EMBL" id="FOKV01000004">
    <property type="protein sequence ID" value="SFC38395.1"/>
    <property type="molecule type" value="Genomic_DNA"/>
</dbReference>
<comment type="subcellular location">
    <subcellularLocation>
        <location evidence="1 12">Cell outer membrane</location>
        <topology evidence="1 12">Multi-pass membrane protein</topology>
    </subcellularLocation>
</comment>
<dbReference type="GO" id="GO:0015344">
    <property type="term" value="F:siderophore uptake transmembrane transporter activity"/>
    <property type="evidence" value="ECO:0007669"/>
    <property type="project" value="TreeGrafter"/>
</dbReference>
<dbReference type="Pfam" id="PF13715">
    <property type="entry name" value="CarbopepD_reg_2"/>
    <property type="match status" value="1"/>
</dbReference>
<dbReference type="Gene3D" id="2.60.40.1120">
    <property type="entry name" value="Carboxypeptidase-like, regulatory domain"/>
    <property type="match status" value="1"/>
</dbReference>
<dbReference type="RefSeq" id="WP_092542402.1">
    <property type="nucleotide sequence ID" value="NZ_FOKV01000004.1"/>
</dbReference>
<evidence type="ECO:0000313" key="16">
    <source>
        <dbReference type="EMBL" id="SFC38395.1"/>
    </source>
</evidence>
<name>A0A1I1IQ93_9FLAO</name>
<keyword evidence="9 13" id="KW-0798">TonB box</keyword>
<dbReference type="Pfam" id="PF00593">
    <property type="entry name" value="TonB_dep_Rec_b-barrel"/>
    <property type="match status" value="1"/>
</dbReference>
<dbReference type="InterPro" id="IPR012910">
    <property type="entry name" value="Plug_dom"/>
</dbReference>